<dbReference type="InterPro" id="IPR011990">
    <property type="entry name" value="TPR-like_helical_dom_sf"/>
</dbReference>
<feature type="signal peptide" evidence="7">
    <location>
        <begin position="1"/>
        <end position="24"/>
    </location>
</feature>
<accession>A0ABV1FQC3</accession>
<dbReference type="RefSeq" id="WP_215759686.1">
    <property type="nucleotide sequence ID" value="NZ_JAHKBE010000017.1"/>
</dbReference>
<dbReference type="InterPro" id="IPR011042">
    <property type="entry name" value="6-blade_b-propeller_TolB-like"/>
</dbReference>
<reference evidence="9 10" key="1">
    <citation type="submission" date="2024-04" db="EMBL/GenBank/DDBJ databases">
        <title>Human intestinal bacterial collection.</title>
        <authorList>
            <person name="Pauvert C."/>
            <person name="Hitch T.C.A."/>
            <person name="Clavel T."/>
        </authorList>
    </citation>
    <scope>NUCLEOTIDE SEQUENCE [LARGE SCALE GENOMIC DNA]</scope>
    <source>
        <strain evidence="9 10">CLA-AA-H145</strain>
    </source>
</reference>
<dbReference type="Gene3D" id="2.120.10.30">
    <property type="entry name" value="TolB, C-terminal domain"/>
    <property type="match status" value="1"/>
</dbReference>
<dbReference type="CDD" id="cd07185">
    <property type="entry name" value="OmpA_C-like"/>
    <property type="match status" value="1"/>
</dbReference>
<evidence type="ECO:0000256" key="7">
    <source>
        <dbReference type="SAM" id="SignalP"/>
    </source>
</evidence>
<evidence type="ECO:0000256" key="2">
    <source>
        <dbReference type="ARBA" id="ARBA00023136"/>
    </source>
</evidence>
<feature type="domain" description="OmpA-like" evidence="8">
    <location>
        <begin position="514"/>
        <end position="659"/>
    </location>
</feature>
<dbReference type="SUPFAM" id="SSF49464">
    <property type="entry name" value="Carboxypeptidase regulatory domain-like"/>
    <property type="match status" value="1"/>
</dbReference>
<evidence type="ECO:0000256" key="1">
    <source>
        <dbReference type="ARBA" id="ARBA00004442"/>
    </source>
</evidence>
<dbReference type="PROSITE" id="PS51257">
    <property type="entry name" value="PROKAR_LIPOPROTEIN"/>
    <property type="match status" value="1"/>
</dbReference>
<comment type="subcellular location">
    <subcellularLocation>
        <location evidence="1">Cell outer membrane</location>
    </subcellularLocation>
</comment>
<keyword evidence="2 5" id="KW-0472">Membrane</keyword>
<dbReference type="InterPro" id="IPR006664">
    <property type="entry name" value="OMP_bac"/>
</dbReference>
<dbReference type="SUPFAM" id="SSF48452">
    <property type="entry name" value="TPR-like"/>
    <property type="match status" value="1"/>
</dbReference>
<evidence type="ECO:0000256" key="5">
    <source>
        <dbReference type="PROSITE-ProRule" id="PRU00473"/>
    </source>
</evidence>
<dbReference type="SUPFAM" id="SSF82171">
    <property type="entry name" value="DPP6 N-terminal domain-like"/>
    <property type="match status" value="1"/>
</dbReference>
<keyword evidence="7" id="KW-0732">Signal</keyword>
<dbReference type="InterPro" id="IPR019734">
    <property type="entry name" value="TPR_rpt"/>
</dbReference>
<dbReference type="Gene3D" id="3.30.1330.60">
    <property type="entry name" value="OmpA-like domain"/>
    <property type="match status" value="1"/>
</dbReference>
<organism evidence="9 10">
    <name type="scientific">Hallella faecis</name>
    <dbReference type="NCBI Taxonomy" id="2841596"/>
    <lineage>
        <taxon>Bacteria</taxon>
        <taxon>Pseudomonadati</taxon>
        <taxon>Bacteroidota</taxon>
        <taxon>Bacteroidia</taxon>
        <taxon>Bacteroidales</taxon>
        <taxon>Prevotellaceae</taxon>
        <taxon>Hallella</taxon>
    </lineage>
</organism>
<dbReference type="InterPro" id="IPR006665">
    <property type="entry name" value="OmpA-like"/>
</dbReference>
<keyword evidence="4" id="KW-0802">TPR repeat</keyword>
<protein>
    <submittedName>
        <fullName evidence="9">OmpA family protein</fullName>
    </submittedName>
</protein>
<dbReference type="Pfam" id="PF07676">
    <property type="entry name" value="PD40"/>
    <property type="match status" value="2"/>
</dbReference>
<gene>
    <name evidence="9" type="ORF">AAAT34_06015</name>
</gene>
<dbReference type="InterPro" id="IPR011659">
    <property type="entry name" value="WD40"/>
</dbReference>
<dbReference type="Pfam" id="PF00691">
    <property type="entry name" value="OmpA"/>
    <property type="match status" value="1"/>
</dbReference>
<dbReference type="PROSITE" id="PS50005">
    <property type="entry name" value="TPR"/>
    <property type="match status" value="1"/>
</dbReference>
<proteinExistence type="predicted"/>
<evidence type="ECO:0000256" key="3">
    <source>
        <dbReference type="ARBA" id="ARBA00023237"/>
    </source>
</evidence>
<name>A0ABV1FQC3_9BACT</name>
<dbReference type="SUPFAM" id="SSF103088">
    <property type="entry name" value="OmpA-like"/>
    <property type="match status" value="1"/>
</dbReference>
<feature type="region of interest" description="Disordered" evidence="6">
    <location>
        <begin position="669"/>
        <end position="694"/>
    </location>
</feature>
<evidence type="ECO:0000313" key="9">
    <source>
        <dbReference type="EMBL" id="MEQ2486609.1"/>
    </source>
</evidence>
<feature type="chain" id="PRO_5045453483" evidence="7">
    <location>
        <begin position="25"/>
        <end position="694"/>
    </location>
</feature>
<dbReference type="Gene3D" id="1.25.40.10">
    <property type="entry name" value="Tetratricopeptide repeat domain"/>
    <property type="match status" value="1"/>
</dbReference>
<evidence type="ECO:0000256" key="4">
    <source>
        <dbReference type="PROSITE-ProRule" id="PRU00339"/>
    </source>
</evidence>
<dbReference type="InterPro" id="IPR008969">
    <property type="entry name" value="CarboxyPept-like_regulatory"/>
</dbReference>
<keyword evidence="10" id="KW-1185">Reference proteome</keyword>
<keyword evidence="3" id="KW-0998">Cell outer membrane</keyword>
<feature type="compositionally biased region" description="Basic and acidic residues" evidence="6">
    <location>
        <begin position="675"/>
        <end position="685"/>
    </location>
</feature>
<sequence length="694" mass="77652">MTKPHYISSLCFLLIALAVLTSCGAERNMKKGEKYLALGEYFDAANEFKQAYQKIPPKQRDKRGVAAGKMALCYDKSLQTAKGIAAYRNVIRYNQAKTQDHLSLAQLLMKNGSYKEAAAEFQLVLDSMPDNVLARKGLESSKDAPTIKEQGSRYTVKKMDIFNSRRAEYSPMLFGDEFDQLYFTSTRNEAQGDELSGITGTKPADVFFSEKDDKGKWSKPEPVNGGLNTAYDEGVCCFSPDGREMYLTQCATDPSYPRYAQIVKSNRSDAAWSKASEVKLSNDTLSSFAHPAISPDGEWLYFVSDMPGGKGGLDIWRVRLTAGGFGGVENLGEPVNTPGDEMFPTFRPNGDLYFSSNGHKGLGGLDIYIAKIGKDHKYHLSHPGYPLNSQGDDFGMTFEGPHNQGFFSSNRGDGRGWDHIYSFYNPEIVQTVKGWVYEMDGYELPAAEVYVVGDDGTNEKLSVRSDGSFTKVLNEGVTYLFLATCKGFLNHKEEVRALTNPKESRDTTLQFALANISAPTLIDNIFYDFDKATLRDSSKTALDQLVTLLNENPNVTIELSAHTDYKGSEAYNERLSQRRAESVVNYLIEHGIAADRLTPVGYGKLKPKTVKKKLTEKYPFLKEGDVLTEEFIKALKDEKKQEICNQLNRRTEFMVLRTTYGLFDEQGKLKKQPKKKTEGSKKDLQEDGYSIIFD</sequence>
<dbReference type="PROSITE" id="PS51123">
    <property type="entry name" value="OMPA_2"/>
    <property type="match status" value="1"/>
</dbReference>
<dbReference type="PANTHER" id="PTHR30329">
    <property type="entry name" value="STATOR ELEMENT OF FLAGELLAR MOTOR COMPLEX"/>
    <property type="match status" value="1"/>
</dbReference>
<feature type="repeat" description="TPR" evidence="4">
    <location>
        <begin position="98"/>
        <end position="131"/>
    </location>
</feature>
<dbReference type="EMBL" id="JBBNFP010000017">
    <property type="protein sequence ID" value="MEQ2486609.1"/>
    <property type="molecule type" value="Genomic_DNA"/>
</dbReference>
<comment type="caution">
    <text evidence="9">The sequence shown here is derived from an EMBL/GenBank/DDBJ whole genome shotgun (WGS) entry which is preliminary data.</text>
</comment>
<dbReference type="PANTHER" id="PTHR30329:SF21">
    <property type="entry name" value="LIPOPROTEIN YIAD-RELATED"/>
    <property type="match status" value="1"/>
</dbReference>
<evidence type="ECO:0000256" key="6">
    <source>
        <dbReference type="SAM" id="MobiDB-lite"/>
    </source>
</evidence>
<dbReference type="PRINTS" id="PR01021">
    <property type="entry name" value="OMPADOMAIN"/>
</dbReference>
<evidence type="ECO:0000313" key="10">
    <source>
        <dbReference type="Proteomes" id="UP001487296"/>
    </source>
</evidence>
<dbReference type="InterPro" id="IPR036737">
    <property type="entry name" value="OmpA-like_sf"/>
</dbReference>
<evidence type="ECO:0000259" key="8">
    <source>
        <dbReference type="PROSITE" id="PS51123"/>
    </source>
</evidence>
<dbReference type="InterPro" id="IPR050330">
    <property type="entry name" value="Bact_OuterMem_StrucFunc"/>
</dbReference>
<dbReference type="Proteomes" id="UP001487296">
    <property type="component" value="Unassembled WGS sequence"/>
</dbReference>